<sequence length="555" mass="63702">MARYLHLDDSKALQCKIEARANNLFIKTAEKSSFQVIRFSESVNAGKVPCIPTFQKNLDVCEVSQINLLKKMNDICQIFIVRHDRCWARLNIERALFEHFIDIYGVCEEFWKCVFAFGLKQRENEFEFPRLRSRVRKTFDITNPREPKDLMYVIRQVELNGRGGTNPWSIRQTAVYHGKRPDETSSLPVSIKTAPLTLLIIAPTSNAEMRITEYLEERAADKRQMSSWDLHRIIVSDSLSGWQDYMTSLEARLREQTNLIICATDDMEEESSSEHGIGFESRQELKVLEDFVLDLLMILRTKVETITGIRDQYKEYANELGKQMEPEDRAFQYLILREFDEYVKDAESYLGHAKHLKDRIQSTVTLVCAETQIVTFVKIDLLQLSDFLNHEENKSMHHLTERSTKDAAAVKILTIITLVYLPTTIVANFFSTQFVQTSDSGHMTVTENSWILAAISVPLTAFTIILWWAWVYLTQVKKEAIVSEKSGSGRQDSFRSFISSRRKGFSNYFIPRNRLGRLDIEAGVSSHVTNMAPPLSFRGSGAGTWSTTATTFKSG</sequence>
<keyword evidence="4" id="KW-1185">Reference proteome</keyword>
<dbReference type="Proteomes" id="UP000297452">
    <property type="component" value="Unassembled WGS sequence"/>
</dbReference>
<dbReference type="Pfam" id="PF26616">
    <property type="entry name" value="CorA-like"/>
    <property type="match status" value="1"/>
</dbReference>
<dbReference type="EMBL" id="PQXJ01000149">
    <property type="protein sequence ID" value="TGO60179.1"/>
    <property type="molecule type" value="Genomic_DNA"/>
</dbReference>
<gene>
    <name evidence="3" type="ORF">BOTNAR_0149g00020</name>
</gene>
<evidence type="ECO:0000313" key="4">
    <source>
        <dbReference type="Proteomes" id="UP000297452"/>
    </source>
</evidence>
<dbReference type="Gene3D" id="1.20.58.340">
    <property type="entry name" value="Magnesium transport protein CorA, transmembrane region"/>
    <property type="match status" value="1"/>
</dbReference>
<dbReference type="InterPro" id="IPR058257">
    <property type="entry name" value="CorA-like_dom"/>
</dbReference>
<name>A0A4Z1IES1_9HELO</name>
<feature type="transmembrane region" description="Helical" evidence="1">
    <location>
        <begin position="408"/>
        <end position="430"/>
    </location>
</feature>
<keyword evidence="1" id="KW-1133">Transmembrane helix</keyword>
<organism evidence="3 4">
    <name type="scientific">Botryotinia narcissicola</name>
    <dbReference type="NCBI Taxonomy" id="278944"/>
    <lineage>
        <taxon>Eukaryota</taxon>
        <taxon>Fungi</taxon>
        <taxon>Dikarya</taxon>
        <taxon>Ascomycota</taxon>
        <taxon>Pezizomycotina</taxon>
        <taxon>Leotiomycetes</taxon>
        <taxon>Helotiales</taxon>
        <taxon>Sclerotiniaceae</taxon>
        <taxon>Botryotinia</taxon>
    </lineage>
</organism>
<evidence type="ECO:0000259" key="2">
    <source>
        <dbReference type="Pfam" id="PF26616"/>
    </source>
</evidence>
<keyword evidence="1" id="KW-0812">Transmembrane</keyword>
<feature type="transmembrane region" description="Helical" evidence="1">
    <location>
        <begin position="450"/>
        <end position="473"/>
    </location>
</feature>
<accession>A0A4Z1IES1</accession>
<evidence type="ECO:0000256" key="1">
    <source>
        <dbReference type="SAM" id="Phobius"/>
    </source>
</evidence>
<keyword evidence="1" id="KW-0472">Membrane</keyword>
<dbReference type="AlphaFoldDB" id="A0A4Z1IES1"/>
<comment type="caution">
    <text evidence="3">The sequence shown here is derived from an EMBL/GenBank/DDBJ whole genome shotgun (WGS) entry which is preliminary data.</text>
</comment>
<protein>
    <recommendedName>
        <fullName evidence="2">CorA-like transporter domain-containing protein</fullName>
    </recommendedName>
</protein>
<dbReference type="OrthoDB" id="5396681at2759"/>
<reference evidence="3 4" key="1">
    <citation type="submission" date="2017-12" db="EMBL/GenBank/DDBJ databases">
        <title>Comparative genomics of Botrytis spp.</title>
        <authorList>
            <person name="Valero-Jimenez C.A."/>
            <person name="Tapia P."/>
            <person name="Veloso J."/>
            <person name="Silva-Moreno E."/>
            <person name="Staats M."/>
            <person name="Valdes J.H."/>
            <person name="Van Kan J.A.L."/>
        </authorList>
    </citation>
    <scope>NUCLEOTIDE SEQUENCE [LARGE SCALE GENOMIC DNA]</scope>
    <source>
        <strain evidence="3 4">MUCL2120</strain>
    </source>
</reference>
<proteinExistence type="predicted"/>
<evidence type="ECO:0000313" key="3">
    <source>
        <dbReference type="EMBL" id="TGO60179.1"/>
    </source>
</evidence>
<feature type="domain" description="CorA-like transporter" evidence="2">
    <location>
        <begin position="11"/>
        <end position="258"/>
    </location>
</feature>